<gene>
    <name evidence="2" type="ORF">FSB_LOCUS24927</name>
</gene>
<organism evidence="2">
    <name type="scientific">Fagus sylvatica</name>
    <name type="common">Beechnut</name>
    <dbReference type="NCBI Taxonomy" id="28930"/>
    <lineage>
        <taxon>Eukaryota</taxon>
        <taxon>Viridiplantae</taxon>
        <taxon>Streptophyta</taxon>
        <taxon>Embryophyta</taxon>
        <taxon>Tracheophyta</taxon>
        <taxon>Spermatophyta</taxon>
        <taxon>Magnoliopsida</taxon>
        <taxon>eudicotyledons</taxon>
        <taxon>Gunneridae</taxon>
        <taxon>Pentapetalae</taxon>
        <taxon>rosids</taxon>
        <taxon>fabids</taxon>
        <taxon>Fagales</taxon>
        <taxon>Fagaceae</taxon>
        <taxon>Fagus</taxon>
    </lineage>
</organism>
<dbReference type="EMBL" id="OIVN01001728">
    <property type="protein sequence ID" value="SPC97045.1"/>
    <property type="molecule type" value="Genomic_DNA"/>
</dbReference>
<evidence type="ECO:0000256" key="1">
    <source>
        <dbReference type="SAM" id="MobiDB-lite"/>
    </source>
</evidence>
<feature type="region of interest" description="Disordered" evidence="1">
    <location>
        <begin position="45"/>
        <end position="95"/>
    </location>
</feature>
<proteinExistence type="predicted"/>
<reference evidence="2" key="1">
    <citation type="submission" date="2018-02" db="EMBL/GenBank/DDBJ databases">
        <authorList>
            <person name="Cohen D.B."/>
            <person name="Kent A.D."/>
        </authorList>
    </citation>
    <scope>NUCLEOTIDE SEQUENCE</scope>
</reference>
<dbReference type="AlphaFoldDB" id="A0A2N9GC19"/>
<accession>A0A2N9GC19</accession>
<protein>
    <submittedName>
        <fullName evidence="2">Uncharacterized protein</fullName>
    </submittedName>
</protein>
<evidence type="ECO:0000313" key="2">
    <source>
        <dbReference type="EMBL" id="SPC97045.1"/>
    </source>
</evidence>
<sequence>MVRTRLMDVNAHLLPSSSQSPEVVAMEKQVRNLTANLEELTRQNQVLNQKLLKTEKEKEKDKGKNKEGGDAESRQEQEAETRAEHTRMTIKESTAKWEQEIKIMRAQMG</sequence>
<name>A0A2N9GC19_FAGSY</name>
<feature type="compositionally biased region" description="Basic and acidic residues" evidence="1">
    <location>
        <begin position="52"/>
        <end position="95"/>
    </location>
</feature>